<protein>
    <submittedName>
        <fullName evidence="1">Uncharacterized protein</fullName>
    </submittedName>
</protein>
<dbReference type="EMBL" id="JAWDET010000006">
    <property type="protein sequence ID" value="MDU0242481.1"/>
    <property type="molecule type" value="Genomic_DNA"/>
</dbReference>
<proteinExistence type="predicted"/>
<reference evidence="1" key="1">
    <citation type="submission" date="2023-10" db="EMBL/GenBank/DDBJ databases">
        <title>Genome of Potential pathogenic bacteria in Crohn's disease.</title>
        <authorList>
            <person name="Rodriguez-Palacios A."/>
        </authorList>
    </citation>
    <scope>NUCLEOTIDE SEQUENCE</scope>
    <source>
        <strain evidence="1">CavFT-hAR11</strain>
    </source>
</reference>
<dbReference type="Proteomes" id="UP001181239">
    <property type="component" value="Unassembled WGS sequence"/>
</dbReference>
<comment type="caution">
    <text evidence="1">The sequence shown here is derived from an EMBL/GenBank/DDBJ whole genome shotgun (WGS) entry which is preliminary data.</text>
</comment>
<evidence type="ECO:0000313" key="1">
    <source>
        <dbReference type="EMBL" id="MDU0242481.1"/>
    </source>
</evidence>
<dbReference type="AlphaFoldDB" id="A0AAE4L0N3"/>
<sequence length="66" mass="7800">MFRKKRKQSPQRYWQESESHTLMQEVTLPLTSPLPAISVQWLTEETEVASVENNIPDTHLRYTKVD</sequence>
<gene>
    <name evidence="1" type="ORF">RVH43_18190</name>
</gene>
<name>A0AAE4L0N3_PHOVU</name>
<dbReference type="RefSeq" id="WP_315977088.1">
    <property type="nucleotide sequence ID" value="NZ_JAWDET010000006.1"/>
</dbReference>
<organism evidence="1 2">
    <name type="scientific">Phocaeicola vulgatus</name>
    <name type="common">Bacteroides vulgatus</name>
    <dbReference type="NCBI Taxonomy" id="821"/>
    <lineage>
        <taxon>Bacteria</taxon>
        <taxon>Pseudomonadati</taxon>
        <taxon>Bacteroidota</taxon>
        <taxon>Bacteroidia</taxon>
        <taxon>Bacteroidales</taxon>
        <taxon>Bacteroidaceae</taxon>
        <taxon>Phocaeicola</taxon>
    </lineage>
</organism>
<evidence type="ECO:0000313" key="2">
    <source>
        <dbReference type="Proteomes" id="UP001181239"/>
    </source>
</evidence>
<accession>A0AAE4L0N3</accession>